<accession>B9SSA0</accession>
<dbReference type="EMBL" id="EQ974110">
    <property type="protein sequence ID" value="EEF33514.1"/>
    <property type="molecule type" value="Genomic_DNA"/>
</dbReference>
<protein>
    <submittedName>
        <fullName evidence="2">Uncharacterized protein</fullName>
    </submittedName>
</protein>
<proteinExistence type="predicted"/>
<feature type="compositionally biased region" description="Gly residues" evidence="1">
    <location>
        <begin position="39"/>
        <end position="50"/>
    </location>
</feature>
<keyword evidence="3" id="KW-1185">Reference proteome</keyword>
<evidence type="ECO:0000313" key="3">
    <source>
        <dbReference type="Proteomes" id="UP000008311"/>
    </source>
</evidence>
<feature type="compositionally biased region" description="Acidic residues" evidence="1">
    <location>
        <begin position="28"/>
        <end position="38"/>
    </location>
</feature>
<name>B9SSA0_RICCO</name>
<dbReference type="InParanoid" id="B9SSA0"/>
<feature type="compositionally biased region" description="Low complexity" evidence="1">
    <location>
        <begin position="51"/>
        <end position="60"/>
    </location>
</feature>
<gene>
    <name evidence="2" type="ORF">RCOM_1390450</name>
</gene>
<reference evidence="3" key="1">
    <citation type="journal article" date="2010" name="Nat. Biotechnol.">
        <title>Draft genome sequence of the oilseed species Ricinus communis.</title>
        <authorList>
            <person name="Chan A.P."/>
            <person name="Crabtree J."/>
            <person name="Zhao Q."/>
            <person name="Lorenzi H."/>
            <person name="Orvis J."/>
            <person name="Puiu D."/>
            <person name="Melake-Berhan A."/>
            <person name="Jones K.M."/>
            <person name="Redman J."/>
            <person name="Chen G."/>
            <person name="Cahoon E.B."/>
            <person name="Gedil M."/>
            <person name="Stanke M."/>
            <person name="Haas B.J."/>
            <person name="Wortman J.R."/>
            <person name="Fraser-Liggett C.M."/>
            <person name="Ravel J."/>
            <person name="Rabinowicz P.D."/>
        </authorList>
    </citation>
    <scope>NUCLEOTIDE SEQUENCE [LARGE SCALE GENOMIC DNA]</scope>
    <source>
        <strain evidence="3">cv. Hale</strain>
    </source>
</reference>
<dbReference type="AlphaFoldDB" id="B9SSA0"/>
<evidence type="ECO:0000313" key="2">
    <source>
        <dbReference type="EMBL" id="EEF33514.1"/>
    </source>
</evidence>
<dbReference type="Proteomes" id="UP000008311">
    <property type="component" value="Unassembled WGS sequence"/>
</dbReference>
<sequence length="126" mass="14310">MPLRKVKLFILSLRDARSKSVWNQEKGDDSDDEEEEGEGGQGEGVQGEGGQSSAAQVGASRPRSTTHALLHQLLNGQNFLRGQNQHLDNRQSRTEREIRRLTYKFNGFMEHQRFFIDSPPPSLMNE</sequence>
<evidence type="ECO:0000256" key="1">
    <source>
        <dbReference type="SAM" id="MobiDB-lite"/>
    </source>
</evidence>
<feature type="region of interest" description="Disordered" evidence="1">
    <location>
        <begin position="18"/>
        <end position="67"/>
    </location>
</feature>
<organism evidence="2 3">
    <name type="scientific">Ricinus communis</name>
    <name type="common">Castor bean</name>
    <dbReference type="NCBI Taxonomy" id="3988"/>
    <lineage>
        <taxon>Eukaryota</taxon>
        <taxon>Viridiplantae</taxon>
        <taxon>Streptophyta</taxon>
        <taxon>Embryophyta</taxon>
        <taxon>Tracheophyta</taxon>
        <taxon>Spermatophyta</taxon>
        <taxon>Magnoliopsida</taxon>
        <taxon>eudicotyledons</taxon>
        <taxon>Gunneridae</taxon>
        <taxon>Pentapetalae</taxon>
        <taxon>rosids</taxon>
        <taxon>fabids</taxon>
        <taxon>Malpighiales</taxon>
        <taxon>Euphorbiaceae</taxon>
        <taxon>Acalyphoideae</taxon>
        <taxon>Acalypheae</taxon>
        <taxon>Ricinus</taxon>
    </lineage>
</organism>